<dbReference type="EMBL" id="JACOPV010000008">
    <property type="protein sequence ID" value="MBM5458558.1"/>
    <property type="molecule type" value="Genomic_DNA"/>
</dbReference>
<comment type="caution">
    <text evidence="3">The sequence shown here is derived from an EMBL/GenBank/DDBJ whole genome shotgun (WGS) entry which is preliminary data.</text>
</comment>
<gene>
    <name evidence="3" type="ORF">H8F21_13395</name>
</gene>
<dbReference type="Proteomes" id="UP000745663">
    <property type="component" value="Unassembled WGS sequence"/>
</dbReference>
<organism evidence="3 4">
    <name type="scientific">Pseudomonas arcuscaelestis</name>
    <dbReference type="NCBI Taxonomy" id="2710591"/>
    <lineage>
        <taxon>Bacteria</taxon>
        <taxon>Pseudomonadati</taxon>
        <taxon>Pseudomonadota</taxon>
        <taxon>Gammaproteobacteria</taxon>
        <taxon>Pseudomonadales</taxon>
        <taxon>Pseudomonadaceae</taxon>
        <taxon>Pseudomonas</taxon>
    </lineage>
</organism>
<proteinExistence type="predicted"/>
<evidence type="ECO:0000256" key="2">
    <source>
        <dbReference type="ARBA" id="ARBA00023163"/>
    </source>
</evidence>
<protein>
    <submittedName>
        <fullName evidence="3">Uncharacterized protein</fullName>
    </submittedName>
</protein>
<evidence type="ECO:0000313" key="3">
    <source>
        <dbReference type="EMBL" id="MBM5458558.1"/>
    </source>
</evidence>
<evidence type="ECO:0000256" key="1">
    <source>
        <dbReference type="ARBA" id="ARBA00023015"/>
    </source>
</evidence>
<dbReference type="RefSeq" id="WP_203584499.1">
    <property type="nucleotide sequence ID" value="NZ_JACOPV010000008.1"/>
</dbReference>
<name>A0ABS2BZS1_9PSED</name>
<dbReference type="InterPro" id="IPR053721">
    <property type="entry name" value="Fimbrial_Adhesin_Reg"/>
</dbReference>
<keyword evidence="4" id="KW-1185">Reference proteome</keyword>
<keyword evidence="1" id="KW-0805">Transcription regulation</keyword>
<dbReference type="Gene3D" id="1.10.10.2690">
    <property type="match status" value="1"/>
</dbReference>
<keyword evidence="2" id="KW-0804">Transcription</keyword>
<accession>A0ABS2BZS1</accession>
<reference evidence="3 4" key="1">
    <citation type="submission" date="2020-08" db="EMBL/GenBank/DDBJ databases">
        <title>Description of novel Pseudomonas species.</title>
        <authorList>
            <person name="Duman M."/>
            <person name="Mulet M."/>
            <person name="Altun S."/>
            <person name="Saticioglu I.B."/>
            <person name="Lalucat J."/>
            <person name="Garcia-Valdes E."/>
        </authorList>
    </citation>
    <scope>NUCLEOTIDE SEQUENCE [LARGE SCALE GENOMIC DNA]</scope>
    <source>
        <strain evidence="3 4">P66</strain>
    </source>
</reference>
<sequence length="148" mass="16361">MTNKSTRALKISDEEFDLCVTLNTHAGPRTSNEMLSALRRVLVEGMEPVDARAEFESITKQAHSNALARLKAQYSTRIATLSPDQFELCVSVVCPDISTRAKTLARAHLVECTDELTSSSAASALEARDVIPKIREFHLRVLTAYIVK</sequence>
<evidence type="ECO:0000313" key="4">
    <source>
        <dbReference type="Proteomes" id="UP000745663"/>
    </source>
</evidence>